<name>A0A6G1X6A9_9BACI</name>
<keyword evidence="2" id="KW-1185">Reference proteome</keyword>
<dbReference type="EMBL" id="WJNH01000005">
    <property type="protein sequence ID" value="MRG86504.1"/>
    <property type="molecule type" value="Genomic_DNA"/>
</dbReference>
<reference evidence="1 2" key="1">
    <citation type="submission" date="2019-11" db="EMBL/GenBank/DDBJ databases">
        <authorList>
            <person name="Li J."/>
        </authorList>
    </citation>
    <scope>NUCLEOTIDE SEQUENCE [LARGE SCALE GENOMIC DNA]</scope>
    <source>
        <strain evidence="1 2">J4</strain>
    </source>
</reference>
<comment type="caution">
    <text evidence="1">The sequence shown here is derived from an EMBL/GenBank/DDBJ whole genome shotgun (WGS) entry which is preliminary data.</text>
</comment>
<sequence>MNKLLYSLGTILLVIAAWIGFASNEENIPSIDSQEQVNEPESIEVHSDQENTELIEGIDTVITSIEELQNIVEASPSDVNQINEKGKVLETNWDVIEKQVEELDKEAYVNIEKSLYPLIAEAKKDNPNVENLKSLASDTTEKLTDFKNEISSS</sequence>
<evidence type="ECO:0000313" key="2">
    <source>
        <dbReference type="Proteomes" id="UP000480185"/>
    </source>
</evidence>
<dbReference type="OrthoDB" id="2858248at2"/>
<dbReference type="RefSeq" id="WP_153728418.1">
    <property type="nucleotide sequence ID" value="NZ_WJNH01000005.1"/>
</dbReference>
<gene>
    <name evidence="1" type="ORF">GH754_09190</name>
</gene>
<dbReference type="Proteomes" id="UP000480185">
    <property type="component" value="Unassembled WGS sequence"/>
</dbReference>
<protein>
    <recommendedName>
        <fullName evidence="3">DUF4363 family protein</fullName>
    </recommendedName>
</protein>
<evidence type="ECO:0008006" key="3">
    <source>
        <dbReference type="Google" id="ProtNLM"/>
    </source>
</evidence>
<dbReference type="AlphaFoldDB" id="A0A6G1X6A9"/>
<accession>A0A6G1X6A9</accession>
<evidence type="ECO:0000313" key="1">
    <source>
        <dbReference type="EMBL" id="MRG86504.1"/>
    </source>
</evidence>
<proteinExistence type="predicted"/>
<organism evidence="1 2">
    <name type="scientific">Salinibacillus xinjiangensis</name>
    <dbReference type="NCBI Taxonomy" id="1229268"/>
    <lineage>
        <taxon>Bacteria</taxon>
        <taxon>Bacillati</taxon>
        <taxon>Bacillota</taxon>
        <taxon>Bacilli</taxon>
        <taxon>Bacillales</taxon>
        <taxon>Bacillaceae</taxon>
        <taxon>Salinibacillus</taxon>
    </lineage>
</organism>